<dbReference type="AlphaFoldDB" id="A0A9D9GW52"/>
<feature type="transmembrane region" description="Helical" evidence="1">
    <location>
        <begin position="206"/>
        <end position="228"/>
    </location>
</feature>
<sequence length="238" mass="27275">MYCRHCGFITKGVESKCPYCGTPYVEEDRLDKKRFPFNWFAISLRQTLFLLGANAFLICSILDAVLALSGPKENFHLSFYSYVLSFGVLFLLNEFIIPKKGVPRLFFYKAMGYFLGGAAVFMLSFPSFGQSPDRIYGYTSFSLCFGFFFPCLIMATLLIGGIRYLLARRFNVWGVFVYLLFLFLFSAICFAMTFFYDYENDSLASLLNYVCFGVTCLFGFNALIFSIFRLKTKFGVRG</sequence>
<gene>
    <name evidence="2" type="ORF">IAC61_06315</name>
</gene>
<feature type="transmembrane region" description="Helical" evidence="1">
    <location>
        <begin position="48"/>
        <end position="67"/>
    </location>
</feature>
<feature type="transmembrane region" description="Helical" evidence="1">
    <location>
        <begin position="172"/>
        <end position="194"/>
    </location>
</feature>
<protein>
    <submittedName>
        <fullName evidence="2">Uncharacterized protein</fullName>
    </submittedName>
</protein>
<keyword evidence="1" id="KW-0472">Membrane</keyword>
<evidence type="ECO:0000313" key="3">
    <source>
        <dbReference type="Proteomes" id="UP000823634"/>
    </source>
</evidence>
<organism evidence="2 3">
    <name type="scientific">Candidatus Alloenteromonas pullistercoris</name>
    <dbReference type="NCBI Taxonomy" id="2840785"/>
    <lineage>
        <taxon>Bacteria</taxon>
        <taxon>Bacillati</taxon>
        <taxon>Bacillota</taxon>
        <taxon>Bacillota incertae sedis</taxon>
        <taxon>Candidatus Alloenteromonas</taxon>
    </lineage>
</organism>
<evidence type="ECO:0000256" key="1">
    <source>
        <dbReference type="SAM" id="Phobius"/>
    </source>
</evidence>
<proteinExistence type="predicted"/>
<feature type="transmembrane region" description="Helical" evidence="1">
    <location>
        <begin position="79"/>
        <end position="98"/>
    </location>
</feature>
<keyword evidence="1" id="KW-1133">Transmembrane helix</keyword>
<feature type="transmembrane region" description="Helical" evidence="1">
    <location>
        <begin position="135"/>
        <end position="160"/>
    </location>
</feature>
<feature type="transmembrane region" description="Helical" evidence="1">
    <location>
        <begin position="110"/>
        <end position="129"/>
    </location>
</feature>
<reference evidence="2" key="1">
    <citation type="submission" date="2020-10" db="EMBL/GenBank/DDBJ databases">
        <authorList>
            <person name="Gilroy R."/>
        </authorList>
    </citation>
    <scope>NUCLEOTIDE SEQUENCE</scope>
    <source>
        <strain evidence="2">17113</strain>
    </source>
</reference>
<dbReference type="Proteomes" id="UP000823634">
    <property type="component" value="Unassembled WGS sequence"/>
</dbReference>
<evidence type="ECO:0000313" key="2">
    <source>
        <dbReference type="EMBL" id="MBO8426904.1"/>
    </source>
</evidence>
<name>A0A9D9GW52_9FIRM</name>
<accession>A0A9D9GW52</accession>
<dbReference type="EMBL" id="JADINA010000039">
    <property type="protein sequence ID" value="MBO8426904.1"/>
    <property type="molecule type" value="Genomic_DNA"/>
</dbReference>
<reference evidence="2" key="2">
    <citation type="journal article" date="2021" name="PeerJ">
        <title>Extensive microbial diversity within the chicken gut microbiome revealed by metagenomics and culture.</title>
        <authorList>
            <person name="Gilroy R."/>
            <person name="Ravi A."/>
            <person name="Getino M."/>
            <person name="Pursley I."/>
            <person name="Horton D.L."/>
            <person name="Alikhan N.F."/>
            <person name="Baker D."/>
            <person name="Gharbi K."/>
            <person name="Hall N."/>
            <person name="Watson M."/>
            <person name="Adriaenssens E.M."/>
            <person name="Foster-Nyarko E."/>
            <person name="Jarju S."/>
            <person name="Secka A."/>
            <person name="Antonio M."/>
            <person name="Oren A."/>
            <person name="Chaudhuri R.R."/>
            <person name="La Ragione R."/>
            <person name="Hildebrand F."/>
            <person name="Pallen M.J."/>
        </authorList>
    </citation>
    <scope>NUCLEOTIDE SEQUENCE</scope>
    <source>
        <strain evidence="2">17113</strain>
    </source>
</reference>
<keyword evidence="1" id="KW-0812">Transmembrane</keyword>
<comment type="caution">
    <text evidence="2">The sequence shown here is derived from an EMBL/GenBank/DDBJ whole genome shotgun (WGS) entry which is preliminary data.</text>
</comment>